<comment type="similarity">
    <text evidence="1">Belongs to the sigma-70 factor family. ECF subfamily.</text>
</comment>
<organism evidence="7 8">
    <name type="scientific">Cellulosimicrobium arenosum</name>
    <dbReference type="NCBI Taxonomy" id="2708133"/>
    <lineage>
        <taxon>Bacteria</taxon>
        <taxon>Bacillati</taxon>
        <taxon>Actinomycetota</taxon>
        <taxon>Actinomycetes</taxon>
        <taxon>Micrococcales</taxon>
        <taxon>Promicromonosporaceae</taxon>
        <taxon>Cellulosimicrobium</taxon>
    </lineage>
</organism>
<sequence>MPPPVTTNPSGAVDAALAACADGDPASFTPVYDALAPVAYGTCLGVLRDADHAAEVMQEVMVEVWQTAARFDAARGSARTYVATLARRRAVDRVRAEQARRDRDQRDLDTNLATAPRDIVADDVERMLEGAAVRRCLGSLTDTQREAVVEAYYGGYTYREVADRLDAALPTVKSRIRDGLIRLRECLGVNRG</sequence>
<feature type="domain" description="RNA polymerase sigma factor 70 region 4 type 2" evidence="6">
    <location>
        <begin position="132"/>
        <end position="183"/>
    </location>
</feature>
<feature type="domain" description="RNA polymerase sigma-70 region 2" evidence="5">
    <location>
        <begin position="32"/>
        <end position="98"/>
    </location>
</feature>
<dbReference type="EMBL" id="JACYHB010000009">
    <property type="protein sequence ID" value="MBD8079747.1"/>
    <property type="molecule type" value="Genomic_DNA"/>
</dbReference>
<dbReference type="SUPFAM" id="SSF88659">
    <property type="entry name" value="Sigma3 and sigma4 domains of RNA polymerase sigma factors"/>
    <property type="match status" value="1"/>
</dbReference>
<dbReference type="InterPro" id="IPR039425">
    <property type="entry name" value="RNA_pol_sigma-70-like"/>
</dbReference>
<dbReference type="InterPro" id="IPR014284">
    <property type="entry name" value="RNA_pol_sigma-70_dom"/>
</dbReference>
<evidence type="ECO:0000256" key="4">
    <source>
        <dbReference type="ARBA" id="ARBA00023163"/>
    </source>
</evidence>
<evidence type="ECO:0000256" key="3">
    <source>
        <dbReference type="ARBA" id="ARBA00023082"/>
    </source>
</evidence>
<keyword evidence="8" id="KW-1185">Reference proteome</keyword>
<dbReference type="PANTHER" id="PTHR43133">
    <property type="entry name" value="RNA POLYMERASE ECF-TYPE SIGMA FACTO"/>
    <property type="match status" value="1"/>
</dbReference>
<dbReference type="Pfam" id="PF04542">
    <property type="entry name" value="Sigma70_r2"/>
    <property type="match status" value="1"/>
</dbReference>
<evidence type="ECO:0000313" key="8">
    <source>
        <dbReference type="Proteomes" id="UP000610846"/>
    </source>
</evidence>
<dbReference type="InterPro" id="IPR013249">
    <property type="entry name" value="RNA_pol_sigma70_r4_t2"/>
</dbReference>
<dbReference type="CDD" id="cd06171">
    <property type="entry name" value="Sigma70_r4"/>
    <property type="match status" value="1"/>
</dbReference>
<dbReference type="GO" id="GO:0003677">
    <property type="term" value="F:DNA binding"/>
    <property type="evidence" value="ECO:0007669"/>
    <property type="project" value="InterPro"/>
</dbReference>
<evidence type="ECO:0000259" key="6">
    <source>
        <dbReference type="Pfam" id="PF08281"/>
    </source>
</evidence>
<dbReference type="PANTHER" id="PTHR43133:SF66">
    <property type="entry name" value="ECF RNA POLYMERASE SIGMA FACTOR SIGK"/>
    <property type="match status" value="1"/>
</dbReference>
<dbReference type="RefSeq" id="WP_191829328.1">
    <property type="nucleotide sequence ID" value="NZ_JACYHB010000009.1"/>
</dbReference>
<evidence type="ECO:0000256" key="1">
    <source>
        <dbReference type="ARBA" id="ARBA00010641"/>
    </source>
</evidence>
<dbReference type="Proteomes" id="UP000610846">
    <property type="component" value="Unassembled WGS sequence"/>
</dbReference>
<evidence type="ECO:0000313" key="7">
    <source>
        <dbReference type="EMBL" id="MBD8079747.1"/>
    </source>
</evidence>
<dbReference type="GO" id="GO:0016987">
    <property type="term" value="F:sigma factor activity"/>
    <property type="evidence" value="ECO:0007669"/>
    <property type="project" value="UniProtKB-KW"/>
</dbReference>
<reference evidence="7" key="1">
    <citation type="journal article" date="2018" name="Curr. Microbiol.">
        <title>Cellulosimicrobium arenosum sp. nov., Isolated from Marine Sediment Sand.</title>
        <authorList>
            <person name="Oh M."/>
            <person name="Kim J.H."/>
            <person name="Yoon J.H."/>
            <person name="Schumann P."/>
            <person name="Kim W."/>
        </authorList>
    </citation>
    <scope>NUCLEOTIDE SEQUENCE</scope>
    <source>
        <strain evidence="7">KCTC 49039</strain>
    </source>
</reference>
<dbReference type="Gene3D" id="1.10.1740.10">
    <property type="match status" value="1"/>
</dbReference>
<comment type="caution">
    <text evidence="7">The sequence shown here is derived from an EMBL/GenBank/DDBJ whole genome shotgun (WGS) entry which is preliminary data.</text>
</comment>
<dbReference type="GO" id="GO:0006352">
    <property type="term" value="P:DNA-templated transcription initiation"/>
    <property type="evidence" value="ECO:0007669"/>
    <property type="project" value="InterPro"/>
</dbReference>
<dbReference type="InterPro" id="IPR007627">
    <property type="entry name" value="RNA_pol_sigma70_r2"/>
</dbReference>
<dbReference type="InterPro" id="IPR013324">
    <property type="entry name" value="RNA_pol_sigma_r3/r4-like"/>
</dbReference>
<dbReference type="AlphaFoldDB" id="A0A927J0R9"/>
<keyword evidence="2" id="KW-0805">Transcription regulation</keyword>
<dbReference type="InterPro" id="IPR036388">
    <property type="entry name" value="WH-like_DNA-bd_sf"/>
</dbReference>
<reference evidence="7" key="2">
    <citation type="submission" date="2020-09" db="EMBL/GenBank/DDBJ databases">
        <authorList>
            <person name="Yu Y."/>
        </authorList>
    </citation>
    <scope>NUCLEOTIDE SEQUENCE</scope>
    <source>
        <strain evidence="7">KCTC 49039</strain>
    </source>
</reference>
<name>A0A927J0R9_9MICO</name>
<evidence type="ECO:0000259" key="5">
    <source>
        <dbReference type="Pfam" id="PF04542"/>
    </source>
</evidence>
<keyword evidence="3" id="KW-0731">Sigma factor</keyword>
<proteinExistence type="inferred from homology"/>
<keyword evidence="4" id="KW-0804">Transcription</keyword>
<dbReference type="Gene3D" id="1.10.10.10">
    <property type="entry name" value="Winged helix-like DNA-binding domain superfamily/Winged helix DNA-binding domain"/>
    <property type="match status" value="1"/>
</dbReference>
<dbReference type="Pfam" id="PF08281">
    <property type="entry name" value="Sigma70_r4_2"/>
    <property type="match status" value="1"/>
</dbReference>
<dbReference type="NCBIfam" id="TIGR02937">
    <property type="entry name" value="sigma70-ECF"/>
    <property type="match status" value="1"/>
</dbReference>
<protein>
    <submittedName>
        <fullName evidence="7">Sigma-70 family RNA polymerase sigma factor</fullName>
    </submittedName>
</protein>
<evidence type="ECO:0000256" key="2">
    <source>
        <dbReference type="ARBA" id="ARBA00023015"/>
    </source>
</evidence>
<accession>A0A927J0R9</accession>
<dbReference type="SUPFAM" id="SSF88946">
    <property type="entry name" value="Sigma2 domain of RNA polymerase sigma factors"/>
    <property type="match status" value="1"/>
</dbReference>
<gene>
    <name evidence="7" type="ORF">IF651_11840</name>
</gene>
<dbReference type="InterPro" id="IPR013325">
    <property type="entry name" value="RNA_pol_sigma_r2"/>
</dbReference>